<dbReference type="InterPro" id="IPR017871">
    <property type="entry name" value="ABC_transporter-like_CS"/>
</dbReference>
<evidence type="ECO:0000313" key="6">
    <source>
        <dbReference type="Proteomes" id="UP000257039"/>
    </source>
</evidence>
<dbReference type="EMBL" id="NDXW01000001">
    <property type="protein sequence ID" value="RDH46052.1"/>
    <property type="molecule type" value="Genomic_DNA"/>
</dbReference>
<evidence type="ECO:0000256" key="2">
    <source>
        <dbReference type="ARBA" id="ARBA00022741"/>
    </source>
</evidence>
<dbReference type="InterPro" id="IPR027417">
    <property type="entry name" value="P-loop_NTPase"/>
</dbReference>
<dbReference type="RefSeq" id="WP_094788876.1">
    <property type="nucleotide sequence ID" value="NZ_NDXW01000001.1"/>
</dbReference>
<keyword evidence="6" id="KW-1185">Reference proteome</keyword>
<dbReference type="CDD" id="cd03293">
    <property type="entry name" value="ABC_NrtD_SsuB_transporters"/>
    <property type="match status" value="1"/>
</dbReference>
<keyword evidence="1" id="KW-0813">Transport</keyword>
<organism evidence="5 6">
    <name type="scientific">Zooshikella ganghwensis</name>
    <dbReference type="NCBI Taxonomy" id="202772"/>
    <lineage>
        <taxon>Bacteria</taxon>
        <taxon>Pseudomonadati</taxon>
        <taxon>Pseudomonadota</taxon>
        <taxon>Gammaproteobacteria</taxon>
        <taxon>Oceanospirillales</taxon>
        <taxon>Zooshikellaceae</taxon>
        <taxon>Zooshikella</taxon>
    </lineage>
</organism>
<dbReference type="PANTHER" id="PTHR42781:SF8">
    <property type="entry name" value="BICARBONATE TRANSPORT ATP-BINDING PROTEIN CMPC"/>
    <property type="match status" value="1"/>
</dbReference>
<gene>
    <name evidence="5" type="ORF">B9G39_22790</name>
</gene>
<protein>
    <submittedName>
        <fullName evidence="5">ABC transporter ATP-binding protein</fullName>
    </submittedName>
</protein>
<dbReference type="GO" id="GO:0016887">
    <property type="term" value="F:ATP hydrolysis activity"/>
    <property type="evidence" value="ECO:0007669"/>
    <property type="project" value="InterPro"/>
</dbReference>
<dbReference type="Gene3D" id="3.40.50.300">
    <property type="entry name" value="P-loop containing nucleotide triphosphate hydrolases"/>
    <property type="match status" value="1"/>
</dbReference>
<dbReference type="InterPro" id="IPR003593">
    <property type="entry name" value="AAA+_ATPase"/>
</dbReference>
<proteinExistence type="predicted"/>
<dbReference type="SUPFAM" id="SSF52540">
    <property type="entry name" value="P-loop containing nucleoside triphosphate hydrolases"/>
    <property type="match status" value="1"/>
</dbReference>
<keyword evidence="3 5" id="KW-0067">ATP-binding</keyword>
<dbReference type="SMART" id="SM00382">
    <property type="entry name" value="AAA"/>
    <property type="match status" value="1"/>
</dbReference>
<comment type="caution">
    <text evidence="5">The sequence shown here is derived from an EMBL/GenBank/DDBJ whole genome shotgun (WGS) entry which is preliminary data.</text>
</comment>
<dbReference type="InterPro" id="IPR050093">
    <property type="entry name" value="ABC_SmlMolc_Importer"/>
</dbReference>
<feature type="domain" description="ABC transporter" evidence="4">
    <location>
        <begin position="13"/>
        <end position="247"/>
    </location>
</feature>
<evidence type="ECO:0000313" key="5">
    <source>
        <dbReference type="EMBL" id="RDH46052.1"/>
    </source>
</evidence>
<keyword evidence="2" id="KW-0547">Nucleotide-binding</keyword>
<dbReference type="PANTHER" id="PTHR42781">
    <property type="entry name" value="SPERMIDINE/PUTRESCINE IMPORT ATP-BINDING PROTEIN POTA"/>
    <property type="match status" value="1"/>
</dbReference>
<dbReference type="InterPro" id="IPR003439">
    <property type="entry name" value="ABC_transporter-like_ATP-bd"/>
</dbReference>
<dbReference type="Pfam" id="PF00005">
    <property type="entry name" value="ABC_tran"/>
    <property type="match status" value="1"/>
</dbReference>
<evidence type="ECO:0000259" key="4">
    <source>
        <dbReference type="PROSITE" id="PS50893"/>
    </source>
</evidence>
<accession>A0A4P9VUN8</accession>
<dbReference type="GO" id="GO:0005524">
    <property type="term" value="F:ATP binding"/>
    <property type="evidence" value="ECO:0007669"/>
    <property type="project" value="UniProtKB-KW"/>
</dbReference>
<dbReference type="Proteomes" id="UP000257039">
    <property type="component" value="Unassembled WGS sequence"/>
</dbReference>
<sequence length="298" mass="33723">MTLTGAGAAFKKLEITDVVKSYGSKCVLDDIDLHVSHGEFCTLVGPSGCGKSTLLRLILGQEQSDQGSILVEGQPVGFPDPYRGIVFQKYSLFPHLSVLDNVLLGKHLTHQRWWMPWRRQSDWKEEAMSLLERVRLAEAAEKYPHELSGGMQQRAAIAQALIMKHPILLMDEPFGALDPDTREDLQIFLLDIWEKEQLTIFFVTHDLEEACFLGSRLLVLSQYYTDDRGNGPSVNRGGKIVADHSLKNSAGSTVIKDQVEFRDLIESVRREGFSPEIRQHVDNFNLNHPDSFRTLNEY</sequence>
<dbReference type="PROSITE" id="PS00211">
    <property type="entry name" value="ABC_TRANSPORTER_1"/>
    <property type="match status" value="1"/>
</dbReference>
<reference evidence="5 6" key="1">
    <citation type="submission" date="2017-04" db="EMBL/GenBank/DDBJ databases">
        <title>Draft genome sequence of Zooshikella ganghwensis VG4 isolated from Red Sea sediments.</title>
        <authorList>
            <person name="Rehman Z."/>
            <person name="Alam I."/>
            <person name="Kamau A."/>
            <person name="Bajic V."/>
            <person name="Leiknes T."/>
        </authorList>
    </citation>
    <scope>NUCLEOTIDE SEQUENCE [LARGE SCALE GENOMIC DNA]</scope>
    <source>
        <strain evidence="5 6">VG4</strain>
    </source>
</reference>
<evidence type="ECO:0000256" key="3">
    <source>
        <dbReference type="ARBA" id="ARBA00022840"/>
    </source>
</evidence>
<name>A0A4P9VUN8_9GAMM</name>
<dbReference type="PROSITE" id="PS50893">
    <property type="entry name" value="ABC_TRANSPORTER_2"/>
    <property type="match status" value="1"/>
</dbReference>
<dbReference type="AlphaFoldDB" id="A0A4P9VUN8"/>
<evidence type="ECO:0000256" key="1">
    <source>
        <dbReference type="ARBA" id="ARBA00022448"/>
    </source>
</evidence>